<reference evidence="1 2" key="1">
    <citation type="submission" date="2018-05" db="EMBL/GenBank/DDBJ databases">
        <title>A metagenomic window into the 2 km-deep terrestrial subsurface aquifer revealed taxonomically and functionally diverse microbial community comprising novel uncultured bacterial lineages.</title>
        <authorList>
            <person name="Kadnikov V.V."/>
            <person name="Mardanov A.V."/>
            <person name="Beletsky A.V."/>
            <person name="Banks D."/>
            <person name="Pimenov N.V."/>
            <person name="Frank Y.A."/>
            <person name="Karnachuk O.V."/>
            <person name="Ravin N.V."/>
        </authorList>
    </citation>
    <scope>NUCLEOTIDE SEQUENCE [LARGE SCALE GENOMIC DNA]</scope>
    <source>
        <strain evidence="1">BY</strain>
    </source>
</reference>
<accession>A0A2Z4Y234</accession>
<dbReference type="Pfam" id="PF07313">
    <property type="entry name" value="AmiA-like"/>
    <property type="match status" value="1"/>
</dbReference>
<keyword evidence="1" id="KW-0449">Lipoprotein</keyword>
<evidence type="ECO:0000313" key="2">
    <source>
        <dbReference type="Proteomes" id="UP000262583"/>
    </source>
</evidence>
<protein>
    <submittedName>
        <fullName evidence="1">Lipoprotein</fullName>
    </submittedName>
</protein>
<proteinExistence type="predicted"/>
<dbReference type="EMBL" id="CP030759">
    <property type="protein sequence ID" value="AXA35267.1"/>
    <property type="molecule type" value="Genomic_DNA"/>
</dbReference>
<organism evidence="1 2">
    <name type="scientific">Sumerlaea chitinivorans</name>
    <dbReference type="NCBI Taxonomy" id="2250252"/>
    <lineage>
        <taxon>Bacteria</taxon>
        <taxon>Candidatus Sumerlaeota</taxon>
        <taxon>Candidatus Sumerlaeia</taxon>
        <taxon>Candidatus Sumerlaeales</taxon>
        <taxon>Candidatus Sumerlaeaceae</taxon>
        <taxon>Candidatus Sumerlaea</taxon>
    </lineage>
</organism>
<dbReference type="Proteomes" id="UP000262583">
    <property type="component" value="Chromosome"/>
</dbReference>
<dbReference type="Gene3D" id="2.30.260.10">
    <property type="entry name" value="putative xylanase like domain"/>
    <property type="match status" value="1"/>
</dbReference>
<dbReference type="InterPro" id="IPR010846">
    <property type="entry name" value="AmiA-like"/>
</dbReference>
<dbReference type="SUPFAM" id="SSF54001">
    <property type="entry name" value="Cysteine proteinases"/>
    <property type="match status" value="1"/>
</dbReference>
<name>A0A2Z4Y234_SUMC1</name>
<gene>
    <name evidence="1" type="ORF">BRCON_0490</name>
</gene>
<dbReference type="Gene3D" id="1.10.3670.10">
    <property type="entry name" value="Putative xylanase like domain"/>
    <property type="match status" value="1"/>
</dbReference>
<dbReference type="KEGG" id="schv:BRCON_0490"/>
<sequence length="379" mass="43512">MLLAGLLFGLMNAGPVATAKSVGPIQPDLAIAAWNAKPKKGETTAALRQRVAKELRKMLATPPARLEDSDRWKLLAYLHDYPWRKLPASWKNWYLNTMPNPRLTEEQRLELLKSVQAKPLYRATPKELDVYLAWAQKEFPDLRHRVVHFARKRLGQPYEMYLLGEFPFEVYDPQPLFNLEKSDCVVFCEHTYAMALSANWKEFFQTLQKIRYKNGEIGMLTRNHYTEADWNKNNAWLVEDVTAKLGATTVTKYRERIDRAAFFAKFGIGQDIPVEILEDDYIPADAIPSVLDKLQDGDFVNIVRGNGPGVWVGHTGLVGHNEKGEVTFIHSTPPKVVEVPMLKYVEDNVKKNKERAKKGQAQFLGMKFLRLRTEQLEKK</sequence>
<dbReference type="AlphaFoldDB" id="A0A2Z4Y234"/>
<evidence type="ECO:0000313" key="1">
    <source>
        <dbReference type="EMBL" id="AXA35267.1"/>
    </source>
</evidence>
<dbReference type="InterPro" id="IPR038765">
    <property type="entry name" value="Papain-like_cys_pep_sf"/>
</dbReference>